<accession>A0A238KHE6</accession>
<feature type="transmembrane region" description="Helical" evidence="1">
    <location>
        <begin position="20"/>
        <end position="38"/>
    </location>
</feature>
<dbReference type="Proteomes" id="UP000207598">
    <property type="component" value="Unassembled WGS sequence"/>
</dbReference>
<evidence type="ECO:0008006" key="4">
    <source>
        <dbReference type="Google" id="ProtNLM"/>
    </source>
</evidence>
<dbReference type="EMBL" id="FXYF01000006">
    <property type="protein sequence ID" value="SMX42221.1"/>
    <property type="molecule type" value="Genomic_DNA"/>
</dbReference>
<sequence length="57" mass="6276">MAGLVKEHELHKRRRGRNIGVGLVLAAFITIIFGLTVVKVSRGDYQMQPQQGVTDGN</sequence>
<evidence type="ECO:0000313" key="2">
    <source>
        <dbReference type="EMBL" id="SMX42221.1"/>
    </source>
</evidence>
<proteinExistence type="predicted"/>
<dbReference type="AlphaFoldDB" id="A0A238KHE6"/>
<dbReference type="RefSeq" id="WP_176445148.1">
    <property type="nucleotide sequence ID" value="NZ_FXYF01000006.1"/>
</dbReference>
<keyword evidence="1" id="KW-0472">Membrane</keyword>
<name>A0A238KHE6_9RHOB</name>
<reference evidence="2 3" key="1">
    <citation type="submission" date="2017-05" db="EMBL/GenBank/DDBJ databases">
        <authorList>
            <person name="Song R."/>
            <person name="Chenine A.L."/>
            <person name="Ruprecht R.M."/>
        </authorList>
    </citation>
    <scope>NUCLEOTIDE SEQUENCE [LARGE SCALE GENOMIC DNA]</scope>
    <source>
        <strain evidence="2 3">CECT 8898</strain>
    </source>
</reference>
<evidence type="ECO:0000313" key="3">
    <source>
        <dbReference type="Proteomes" id="UP000207598"/>
    </source>
</evidence>
<organism evidence="2 3">
    <name type="scientific">Maliponia aquimaris</name>
    <dbReference type="NCBI Taxonomy" id="1673631"/>
    <lineage>
        <taxon>Bacteria</taxon>
        <taxon>Pseudomonadati</taxon>
        <taxon>Pseudomonadota</taxon>
        <taxon>Alphaproteobacteria</taxon>
        <taxon>Rhodobacterales</taxon>
        <taxon>Paracoccaceae</taxon>
        <taxon>Maliponia</taxon>
    </lineage>
</organism>
<keyword evidence="1" id="KW-1133">Transmembrane helix</keyword>
<keyword evidence="3" id="KW-1185">Reference proteome</keyword>
<keyword evidence="1" id="KW-0812">Transmembrane</keyword>
<evidence type="ECO:0000256" key="1">
    <source>
        <dbReference type="SAM" id="Phobius"/>
    </source>
</evidence>
<gene>
    <name evidence="2" type="ORF">MAA8898_02550</name>
</gene>
<protein>
    <recommendedName>
        <fullName evidence="4">Cytochrome C oxidase assembly protein</fullName>
    </recommendedName>
</protein>